<feature type="signal peptide" evidence="2">
    <location>
        <begin position="1"/>
        <end position="33"/>
    </location>
</feature>
<organism evidence="3 4">
    <name type="scientific">Salvia divinorum</name>
    <name type="common">Maria pastora</name>
    <name type="synonym">Diviner's sage</name>
    <dbReference type="NCBI Taxonomy" id="28513"/>
    <lineage>
        <taxon>Eukaryota</taxon>
        <taxon>Viridiplantae</taxon>
        <taxon>Streptophyta</taxon>
        <taxon>Embryophyta</taxon>
        <taxon>Tracheophyta</taxon>
        <taxon>Spermatophyta</taxon>
        <taxon>Magnoliopsida</taxon>
        <taxon>eudicotyledons</taxon>
        <taxon>Gunneridae</taxon>
        <taxon>Pentapetalae</taxon>
        <taxon>asterids</taxon>
        <taxon>lamiids</taxon>
        <taxon>Lamiales</taxon>
        <taxon>Lamiaceae</taxon>
        <taxon>Nepetoideae</taxon>
        <taxon>Mentheae</taxon>
        <taxon>Salviinae</taxon>
        <taxon>Salvia</taxon>
        <taxon>Salvia subgen. Calosphace</taxon>
    </lineage>
</organism>
<protein>
    <submittedName>
        <fullName evidence="3">Uncharacterized protein</fullName>
    </submittedName>
</protein>
<keyword evidence="4" id="KW-1185">Reference proteome</keyword>
<keyword evidence="1" id="KW-1133">Transmembrane helix</keyword>
<evidence type="ECO:0000256" key="1">
    <source>
        <dbReference type="SAM" id="Phobius"/>
    </source>
</evidence>
<evidence type="ECO:0000256" key="2">
    <source>
        <dbReference type="SAM" id="SignalP"/>
    </source>
</evidence>
<dbReference type="Pfam" id="PF06697">
    <property type="entry name" value="DUF1191"/>
    <property type="match status" value="1"/>
</dbReference>
<keyword evidence="1" id="KW-0812">Transmembrane</keyword>
<dbReference type="PANTHER" id="PTHR33512">
    <property type="entry name" value="PROTEIN, PUTATIVE (DUF1191)-RELATED"/>
    <property type="match status" value="1"/>
</dbReference>
<evidence type="ECO:0000313" key="4">
    <source>
        <dbReference type="Proteomes" id="UP001567538"/>
    </source>
</evidence>
<accession>A0ABD1G7U7</accession>
<dbReference type="EMBL" id="JBEAFC010000009">
    <property type="protein sequence ID" value="KAL1540202.1"/>
    <property type="molecule type" value="Genomic_DNA"/>
</dbReference>
<evidence type="ECO:0000313" key="3">
    <source>
        <dbReference type="EMBL" id="KAL1540202.1"/>
    </source>
</evidence>
<feature type="transmembrane region" description="Helical" evidence="1">
    <location>
        <begin position="218"/>
        <end position="240"/>
    </location>
</feature>
<gene>
    <name evidence="3" type="ORF">AAHA92_24588</name>
</gene>
<keyword evidence="2" id="KW-0732">Signal</keyword>
<comment type="caution">
    <text evidence="3">The sequence shown here is derived from an EMBL/GenBank/DDBJ whole genome shotgun (WGS) entry which is preliminary data.</text>
</comment>
<feature type="chain" id="PRO_5044770891" evidence="2">
    <location>
        <begin position="34"/>
        <end position="289"/>
    </location>
</feature>
<dbReference type="Proteomes" id="UP001567538">
    <property type="component" value="Unassembled WGS sequence"/>
</dbReference>
<dbReference type="InterPro" id="IPR010605">
    <property type="entry name" value="DUF1191"/>
</dbReference>
<sequence length="289" mass="32999">MMIASILMGSNCKRDCLIALIVLNSWLWHLVDGSSSNRDSLDSFLYDYAFKKIKKLRSGEVYTVPPPANFSGMELAVVRVRTSSLWRKGLSHDPLSIPPKTLPWPFTKRVDVLYQNLGNWSSHYYNVPHHTFLAPVLGFLPYDSSGNGAIEIRVMGDEPLVLDFKSYEHVGGAAKCVRFDRNGTFEVSSTTREGWCVVRGRGHFSLVVPNEGKRDWEWWMMGVGLGGFGVFLVVLGFLVWKKMRRRKRKGMEEESERSEWLECVWIGRSRMPFASAIRTQPVLENSYLP</sequence>
<proteinExistence type="predicted"/>
<keyword evidence="1" id="KW-0472">Membrane</keyword>
<name>A0ABD1G7U7_SALDI</name>
<reference evidence="3 4" key="1">
    <citation type="submission" date="2024-06" db="EMBL/GenBank/DDBJ databases">
        <title>A chromosome level genome sequence of Diviner's sage (Salvia divinorum).</title>
        <authorList>
            <person name="Ford S.A."/>
            <person name="Ro D.-K."/>
            <person name="Ness R.W."/>
            <person name="Phillips M.A."/>
        </authorList>
    </citation>
    <scope>NUCLEOTIDE SEQUENCE [LARGE SCALE GENOMIC DNA]</scope>
    <source>
        <strain evidence="3">SAF-2024a</strain>
        <tissue evidence="3">Leaf</tissue>
    </source>
</reference>
<dbReference type="AlphaFoldDB" id="A0ABD1G7U7"/>
<dbReference type="PANTHER" id="PTHR33512:SF7">
    <property type="entry name" value="LEGUME LECTIN DOMAIN-CONTAINING PROTEIN"/>
    <property type="match status" value="1"/>
</dbReference>